<gene>
    <name evidence="1" type="ORF">KDK_59330</name>
</gene>
<organism evidence="1 2">
    <name type="scientific">Dictyobacter kobayashii</name>
    <dbReference type="NCBI Taxonomy" id="2014872"/>
    <lineage>
        <taxon>Bacteria</taxon>
        <taxon>Bacillati</taxon>
        <taxon>Chloroflexota</taxon>
        <taxon>Ktedonobacteria</taxon>
        <taxon>Ktedonobacterales</taxon>
        <taxon>Dictyobacteraceae</taxon>
        <taxon>Dictyobacter</taxon>
    </lineage>
</organism>
<dbReference type="InterPro" id="IPR015943">
    <property type="entry name" value="WD40/YVTN_repeat-like_dom_sf"/>
</dbReference>
<accession>A0A402ASW3</accession>
<dbReference type="CDD" id="cd15482">
    <property type="entry name" value="Sialidase_non-viral"/>
    <property type="match status" value="1"/>
</dbReference>
<evidence type="ECO:0000313" key="2">
    <source>
        <dbReference type="Proteomes" id="UP000287188"/>
    </source>
</evidence>
<proteinExistence type="predicted"/>
<keyword evidence="2" id="KW-1185">Reference proteome</keyword>
<dbReference type="AlphaFoldDB" id="A0A402ASW3"/>
<comment type="caution">
    <text evidence="1">The sequence shown here is derived from an EMBL/GenBank/DDBJ whole genome shotgun (WGS) entry which is preliminary data.</text>
</comment>
<dbReference type="PANTHER" id="PTHR43739">
    <property type="entry name" value="XYLOGLUCANASE (EUROFUNG)"/>
    <property type="match status" value="1"/>
</dbReference>
<dbReference type="EMBL" id="BIFS01000002">
    <property type="protein sequence ID" value="GCE22133.1"/>
    <property type="molecule type" value="Genomic_DNA"/>
</dbReference>
<name>A0A402ASW3_9CHLR</name>
<dbReference type="GO" id="GO:0010411">
    <property type="term" value="P:xyloglucan metabolic process"/>
    <property type="evidence" value="ECO:0007669"/>
    <property type="project" value="TreeGrafter"/>
</dbReference>
<dbReference type="PANTHER" id="PTHR43739:SF5">
    <property type="entry name" value="EXO-ALPHA-SIALIDASE"/>
    <property type="match status" value="1"/>
</dbReference>
<sequence length="709" mass="74415">MYVGVSGSGVYMSDDAGATWTNAISSSLVPYSASIASDGTLYVGFNATSGAGAVERYDPATNTATTISPSAGGNGYEVAVDPSNPQRVIVGAGGVSNGNIWRTTNGGSNWDTLNVSVASSKIPWIVNTDEVNFMTSAQLTFDPLVPDKLWFPQGTGVWYATNNTGPTIAWNFYSQGIEETVTTDLVAPPGGAPVSTIYDRQGFYHANVDSYPTQPLVDSAFWGGTSLDYSGGSPNTLVTVQAKNNYYPSLTGRGATSTDGGKTWQLFGSTPTNSVGGNIALSATDTKNLVWLPSTGDFGKGNAPYYSTDGGATWNQSTGISDSADTHWLFWWGSKRALASDKVNNAFYAITFSTGTSSTGSFYTSTDGGKTFVPAANSPACAQSGDCHVYGQIHAAPGYAGNVWSSAAKGGLWYTTDAGQSAWTKVSAVQEARSFGFGKPLPGYSYPAIYMYGKANGDTAYGIYRSADQGATWILLSTAPAGIYDSANVVTGDMNIAGRAYVGFTGNGFVYGDDQNLAREPIPTGLLPAPWQQQDIGSVGKPGAAAFTHNTFTVRGSGKDIGGTADAFHYVYQAFSGDGSIVAHVMDINDTDSEAEAGVMFRENLNANASFADIVITAEHGSIFQQRTSTGAGALHTQEEKARAPYWIKLTRAGSTFTGFISRDGSSWTKVGSATISMSDAIYVGLAVTAHKDTSLHTSRFDHVSLSHP</sequence>
<dbReference type="Proteomes" id="UP000287188">
    <property type="component" value="Unassembled WGS sequence"/>
</dbReference>
<dbReference type="Pfam" id="PF02012">
    <property type="entry name" value="BNR"/>
    <property type="match status" value="2"/>
</dbReference>
<evidence type="ECO:0000313" key="1">
    <source>
        <dbReference type="EMBL" id="GCE22133.1"/>
    </source>
</evidence>
<dbReference type="SUPFAM" id="SSF110296">
    <property type="entry name" value="Oligoxyloglucan reducing end-specific cellobiohydrolase"/>
    <property type="match status" value="2"/>
</dbReference>
<dbReference type="Gene3D" id="2.60.120.200">
    <property type="match status" value="1"/>
</dbReference>
<reference evidence="2" key="1">
    <citation type="submission" date="2018-12" db="EMBL/GenBank/DDBJ databases">
        <title>Tengunoibacter tsumagoiensis gen. nov., sp. nov., Dictyobacter kobayashii sp. nov., D. alpinus sp. nov., and D. joshuensis sp. nov. and description of Dictyobacteraceae fam. nov. within the order Ktedonobacterales isolated from Tengu-no-mugimeshi.</title>
        <authorList>
            <person name="Wang C.M."/>
            <person name="Zheng Y."/>
            <person name="Sakai Y."/>
            <person name="Toyoda A."/>
            <person name="Minakuchi Y."/>
            <person name="Abe K."/>
            <person name="Yokota A."/>
            <person name="Yabe S."/>
        </authorList>
    </citation>
    <scope>NUCLEOTIDE SEQUENCE [LARGE SCALE GENOMIC DNA]</scope>
    <source>
        <strain evidence="2">Uno11</strain>
    </source>
</reference>
<dbReference type="Gene3D" id="2.130.10.10">
    <property type="entry name" value="YVTN repeat-like/Quinoprotein amine dehydrogenase"/>
    <property type="match status" value="2"/>
</dbReference>
<dbReference type="InterPro" id="IPR052025">
    <property type="entry name" value="Xyloglucanase_GH74"/>
</dbReference>
<protein>
    <submittedName>
        <fullName evidence="1">Uncharacterized protein</fullName>
    </submittedName>
</protein>
<dbReference type="InterPro" id="IPR002860">
    <property type="entry name" value="BNR_rpt"/>
</dbReference>